<protein>
    <submittedName>
        <fullName evidence="1">Uncharacterized protein</fullName>
    </submittedName>
</protein>
<name>A0ABQ2TCL6_STRBA</name>
<gene>
    <name evidence="1" type="ORF">GCM10010253_43250</name>
</gene>
<dbReference type="Proteomes" id="UP000659767">
    <property type="component" value="Unassembled WGS sequence"/>
</dbReference>
<evidence type="ECO:0000313" key="1">
    <source>
        <dbReference type="EMBL" id="GGS63651.1"/>
    </source>
</evidence>
<comment type="caution">
    <text evidence="1">The sequence shown here is derived from an EMBL/GenBank/DDBJ whole genome shotgun (WGS) entry which is preliminary data.</text>
</comment>
<dbReference type="RefSeq" id="WP_199888870.1">
    <property type="nucleotide sequence ID" value="NZ_BMSZ01000012.1"/>
</dbReference>
<reference evidence="2" key="1">
    <citation type="journal article" date="2019" name="Int. J. Syst. Evol. Microbiol.">
        <title>The Global Catalogue of Microorganisms (GCM) 10K type strain sequencing project: providing services to taxonomists for standard genome sequencing and annotation.</title>
        <authorList>
            <consortium name="The Broad Institute Genomics Platform"/>
            <consortium name="The Broad Institute Genome Sequencing Center for Infectious Disease"/>
            <person name="Wu L."/>
            <person name="Ma J."/>
        </authorList>
    </citation>
    <scope>NUCLEOTIDE SEQUENCE [LARGE SCALE GENOMIC DNA]</scope>
    <source>
        <strain evidence="2">JCM 4350</strain>
    </source>
</reference>
<keyword evidence="2" id="KW-1185">Reference proteome</keyword>
<accession>A0ABQ2TCL6</accession>
<sequence>MSTNYYAFGPFPGGNPDGEGLHIGQHVGGWEFLWRAHDNPGVICTDTWRKFLDAPGVTIRMESGAEVPLDDFWRHATLRPAQAGLYQMRARTRSIVDWRDRRGCPFSKAEFF</sequence>
<organism evidence="1 2">
    <name type="scientific">Streptomyces badius</name>
    <dbReference type="NCBI Taxonomy" id="1941"/>
    <lineage>
        <taxon>Bacteria</taxon>
        <taxon>Bacillati</taxon>
        <taxon>Actinomycetota</taxon>
        <taxon>Actinomycetes</taxon>
        <taxon>Kitasatosporales</taxon>
        <taxon>Streptomycetaceae</taxon>
        <taxon>Streptomyces</taxon>
    </lineage>
</organism>
<proteinExistence type="predicted"/>
<dbReference type="EMBL" id="BMSZ01000012">
    <property type="protein sequence ID" value="GGS63651.1"/>
    <property type="molecule type" value="Genomic_DNA"/>
</dbReference>
<evidence type="ECO:0000313" key="2">
    <source>
        <dbReference type="Proteomes" id="UP000659767"/>
    </source>
</evidence>